<reference evidence="1 2" key="1">
    <citation type="submission" date="2018-03" db="EMBL/GenBank/DDBJ databases">
        <title>Sequencing of reference strains of Xanthomonas.</title>
        <authorList>
            <person name="Studholme D.J."/>
            <person name="Vicente J."/>
            <person name="Sarris P."/>
        </authorList>
    </citation>
    <scope>NUCLEOTIDE SEQUENCE [LARGE SCALE GENOMIC DNA]</scope>
    <source>
        <strain evidence="1 2">WHRI 5232</strain>
    </source>
</reference>
<name>A0AA45BV38_XANCM</name>
<organism evidence="1 2">
    <name type="scientific">Xanthomonas campestris pv. malvacearum</name>
    <dbReference type="NCBI Taxonomy" id="86040"/>
    <lineage>
        <taxon>Bacteria</taxon>
        <taxon>Pseudomonadati</taxon>
        <taxon>Pseudomonadota</taxon>
        <taxon>Gammaproteobacteria</taxon>
        <taxon>Lysobacterales</taxon>
        <taxon>Lysobacteraceae</taxon>
        <taxon>Xanthomonas</taxon>
    </lineage>
</organism>
<proteinExistence type="predicted"/>
<evidence type="ECO:0000313" key="1">
    <source>
        <dbReference type="EMBL" id="PUE91177.1"/>
    </source>
</evidence>
<evidence type="ECO:0000313" key="2">
    <source>
        <dbReference type="Proteomes" id="UP000251513"/>
    </source>
</evidence>
<accession>A0AA45BV38</accession>
<gene>
    <name evidence="1" type="ORF">C7T86_18495</name>
</gene>
<dbReference type="AlphaFoldDB" id="A0AA45BV38"/>
<dbReference type="Proteomes" id="UP000251513">
    <property type="component" value="Unassembled WGS sequence"/>
</dbReference>
<sequence>MDIFGREFGFETFQTAGPSIHQSMIICCWLRRAEKRRARSPVVKRGWTSLAPRAGFSQSYSQGNPQADGVLIGGKASRVLTGAAQGL</sequence>
<dbReference type="EMBL" id="PYJH01000048">
    <property type="protein sequence ID" value="PUE91177.1"/>
    <property type="molecule type" value="Genomic_DNA"/>
</dbReference>
<comment type="caution">
    <text evidence="1">The sequence shown here is derived from an EMBL/GenBank/DDBJ whole genome shotgun (WGS) entry which is preliminary data.</text>
</comment>
<protein>
    <submittedName>
        <fullName evidence="1">Uncharacterized protein</fullName>
    </submittedName>
</protein>